<evidence type="ECO:0000313" key="2">
    <source>
        <dbReference type="EMBL" id="MBB6354452.1"/>
    </source>
</evidence>
<keyword evidence="1" id="KW-0732">Signal</keyword>
<dbReference type="InterPro" id="IPR009780">
    <property type="entry name" value="DUF1344"/>
</dbReference>
<organism evidence="2 3">
    <name type="scientific">Aminobacter aganoensis</name>
    <dbReference type="NCBI Taxonomy" id="83264"/>
    <lineage>
        <taxon>Bacteria</taxon>
        <taxon>Pseudomonadati</taxon>
        <taxon>Pseudomonadota</taxon>
        <taxon>Alphaproteobacteria</taxon>
        <taxon>Hyphomicrobiales</taxon>
        <taxon>Phyllobacteriaceae</taxon>
        <taxon>Aminobacter</taxon>
    </lineage>
</organism>
<accession>A0A7X0F7F1</accession>
<dbReference type="Proteomes" id="UP000536262">
    <property type="component" value="Unassembled WGS sequence"/>
</dbReference>
<proteinExistence type="predicted"/>
<protein>
    <recommendedName>
        <fullName evidence="4">DUF1344 domain-containing protein</fullName>
    </recommendedName>
</protein>
<comment type="caution">
    <text evidence="2">The sequence shown here is derived from an EMBL/GenBank/DDBJ whole genome shotgun (WGS) entry which is preliminary data.</text>
</comment>
<reference evidence="2 3" key="1">
    <citation type="submission" date="2020-08" db="EMBL/GenBank/DDBJ databases">
        <title>Genomic Encyclopedia of Type Strains, Phase IV (KMG-IV): sequencing the most valuable type-strain genomes for metagenomic binning, comparative biology and taxonomic classification.</title>
        <authorList>
            <person name="Goeker M."/>
        </authorList>
    </citation>
    <scope>NUCLEOTIDE SEQUENCE [LARGE SCALE GENOMIC DNA]</scope>
    <source>
        <strain evidence="2 3">DSM 7051</strain>
    </source>
</reference>
<feature type="chain" id="PRO_5030802452" description="DUF1344 domain-containing protein" evidence="1">
    <location>
        <begin position="21"/>
        <end position="78"/>
    </location>
</feature>
<dbReference type="Pfam" id="PF07076">
    <property type="entry name" value="DUF1344"/>
    <property type="match status" value="1"/>
</dbReference>
<evidence type="ECO:0000313" key="3">
    <source>
        <dbReference type="Proteomes" id="UP000536262"/>
    </source>
</evidence>
<feature type="signal peptide" evidence="1">
    <location>
        <begin position="1"/>
        <end position="20"/>
    </location>
</feature>
<name>A0A7X0F7F1_9HYPH</name>
<keyword evidence="3" id="KW-1185">Reference proteome</keyword>
<evidence type="ECO:0008006" key="4">
    <source>
        <dbReference type="Google" id="ProtNLM"/>
    </source>
</evidence>
<gene>
    <name evidence="2" type="ORF">GGR00_002236</name>
</gene>
<dbReference type="AlphaFoldDB" id="A0A7X0F7F1"/>
<dbReference type="EMBL" id="JACHOU010000004">
    <property type="protein sequence ID" value="MBB6354452.1"/>
    <property type="molecule type" value="Genomic_DNA"/>
</dbReference>
<evidence type="ECO:0000256" key="1">
    <source>
        <dbReference type="SAM" id="SignalP"/>
    </source>
</evidence>
<sequence>MNKFILATSAFVLMTGAALASSADGVVAKINSDVRVITLENGQSYTIPRDVALPAIQVGEKISIQLNDEGDRVQSVLR</sequence>
<dbReference type="RefSeq" id="WP_184699466.1">
    <property type="nucleotide sequence ID" value="NZ_BAABEG010000001.1"/>
</dbReference>